<dbReference type="CDD" id="cd00180">
    <property type="entry name" value="PKc"/>
    <property type="match status" value="1"/>
</dbReference>
<name>D7FL05_ECTSI</name>
<reference evidence="3 4" key="1">
    <citation type="journal article" date="2010" name="Nature">
        <title>The Ectocarpus genome and the independent evolution of multicellularity in brown algae.</title>
        <authorList>
            <person name="Cock J.M."/>
            <person name="Sterck L."/>
            <person name="Rouze P."/>
            <person name="Scornet D."/>
            <person name="Allen A.E."/>
            <person name="Amoutzias G."/>
            <person name="Anthouard V."/>
            <person name="Artiguenave F."/>
            <person name="Aury J.M."/>
            <person name="Badger J.H."/>
            <person name="Beszteri B."/>
            <person name="Billiau K."/>
            <person name="Bonnet E."/>
            <person name="Bothwell J.H."/>
            <person name="Bowler C."/>
            <person name="Boyen C."/>
            <person name="Brownlee C."/>
            <person name="Carrano C.J."/>
            <person name="Charrier B."/>
            <person name="Cho G.Y."/>
            <person name="Coelho S.M."/>
            <person name="Collen J."/>
            <person name="Corre E."/>
            <person name="Da Silva C."/>
            <person name="Delage L."/>
            <person name="Delaroque N."/>
            <person name="Dittami S.M."/>
            <person name="Doulbeau S."/>
            <person name="Elias M."/>
            <person name="Farnham G."/>
            <person name="Gachon C.M."/>
            <person name="Gschloessl B."/>
            <person name="Heesch S."/>
            <person name="Jabbari K."/>
            <person name="Jubin C."/>
            <person name="Kawai H."/>
            <person name="Kimura K."/>
            <person name="Kloareg B."/>
            <person name="Kupper F.C."/>
            <person name="Lang D."/>
            <person name="Le Bail A."/>
            <person name="Leblanc C."/>
            <person name="Lerouge P."/>
            <person name="Lohr M."/>
            <person name="Lopez P.J."/>
            <person name="Martens C."/>
            <person name="Maumus F."/>
            <person name="Michel G."/>
            <person name="Miranda-Saavedra D."/>
            <person name="Morales J."/>
            <person name="Moreau H."/>
            <person name="Motomura T."/>
            <person name="Nagasato C."/>
            <person name="Napoli C.A."/>
            <person name="Nelson D.R."/>
            <person name="Nyvall-Collen P."/>
            <person name="Peters A.F."/>
            <person name="Pommier C."/>
            <person name="Potin P."/>
            <person name="Poulain J."/>
            <person name="Quesneville H."/>
            <person name="Read B."/>
            <person name="Rensing S.A."/>
            <person name="Ritter A."/>
            <person name="Rousvoal S."/>
            <person name="Samanta M."/>
            <person name="Samson G."/>
            <person name="Schroeder D.C."/>
            <person name="Segurens B."/>
            <person name="Strittmatter M."/>
            <person name="Tonon T."/>
            <person name="Tregear J.W."/>
            <person name="Valentin K."/>
            <person name="von Dassow P."/>
            <person name="Yamagishi T."/>
            <person name="Van de Peer Y."/>
            <person name="Wincker P."/>
        </authorList>
    </citation>
    <scope>NUCLEOTIDE SEQUENCE [LARGE SCALE GENOMIC DNA]</scope>
    <source>
        <strain evidence="4">Ec32 / CCAP1310/4</strain>
    </source>
</reference>
<dbReference type="PROSITE" id="PS50011">
    <property type="entry name" value="PROTEIN_KINASE_DOM"/>
    <property type="match status" value="1"/>
</dbReference>
<dbReference type="PANTHER" id="PTHR44329">
    <property type="entry name" value="SERINE/THREONINE-PROTEIN KINASE TNNI3K-RELATED"/>
    <property type="match status" value="1"/>
</dbReference>
<evidence type="ECO:0000259" key="2">
    <source>
        <dbReference type="PROSITE" id="PS50011"/>
    </source>
</evidence>
<dbReference type="GO" id="GO:0004674">
    <property type="term" value="F:protein serine/threonine kinase activity"/>
    <property type="evidence" value="ECO:0007669"/>
    <property type="project" value="TreeGrafter"/>
</dbReference>
<feature type="region of interest" description="Disordered" evidence="1">
    <location>
        <begin position="373"/>
        <end position="392"/>
    </location>
</feature>
<dbReference type="SMART" id="SM00220">
    <property type="entry name" value="S_TKc"/>
    <property type="match status" value="1"/>
</dbReference>
<dbReference type="InterPro" id="IPR008271">
    <property type="entry name" value="Ser/Thr_kinase_AS"/>
</dbReference>
<dbReference type="AlphaFoldDB" id="D7FL05"/>
<feature type="region of interest" description="Disordered" evidence="1">
    <location>
        <begin position="1"/>
        <end position="20"/>
    </location>
</feature>
<keyword evidence="3" id="KW-0418">Kinase</keyword>
<dbReference type="Proteomes" id="UP000002630">
    <property type="component" value="Linkage Group LG11"/>
</dbReference>
<dbReference type="GO" id="GO:0005524">
    <property type="term" value="F:ATP binding"/>
    <property type="evidence" value="ECO:0007669"/>
    <property type="project" value="InterPro"/>
</dbReference>
<dbReference type="Gene3D" id="1.10.510.10">
    <property type="entry name" value="Transferase(Phosphotransferase) domain 1"/>
    <property type="match status" value="1"/>
</dbReference>
<evidence type="ECO:0000313" key="4">
    <source>
        <dbReference type="Proteomes" id="UP000002630"/>
    </source>
</evidence>
<feature type="domain" description="Protein kinase" evidence="2">
    <location>
        <begin position="710"/>
        <end position="1030"/>
    </location>
</feature>
<dbReference type="STRING" id="2880.D7FL05"/>
<dbReference type="InterPro" id="IPR051681">
    <property type="entry name" value="Ser/Thr_Kinases-Pseudokinases"/>
</dbReference>
<accession>D7FL05</accession>
<feature type="region of interest" description="Disordered" evidence="1">
    <location>
        <begin position="553"/>
        <end position="576"/>
    </location>
</feature>
<dbReference type="OrthoDB" id="4062651at2759"/>
<dbReference type="InterPro" id="IPR000719">
    <property type="entry name" value="Prot_kinase_dom"/>
</dbReference>
<dbReference type="InterPro" id="IPR011009">
    <property type="entry name" value="Kinase-like_dom_sf"/>
</dbReference>
<dbReference type="PROSITE" id="PS00108">
    <property type="entry name" value="PROTEIN_KINASE_ST"/>
    <property type="match status" value="1"/>
</dbReference>
<organism evidence="3 4">
    <name type="scientific">Ectocarpus siliculosus</name>
    <name type="common">Brown alga</name>
    <name type="synonym">Conferva siliculosa</name>
    <dbReference type="NCBI Taxonomy" id="2880"/>
    <lineage>
        <taxon>Eukaryota</taxon>
        <taxon>Sar</taxon>
        <taxon>Stramenopiles</taxon>
        <taxon>Ochrophyta</taxon>
        <taxon>PX clade</taxon>
        <taxon>Phaeophyceae</taxon>
        <taxon>Ectocarpales</taxon>
        <taxon>Ectocarpaceae</taxon>
        <taxon>Ectocarpus</taxon>
    </lineage>
</organism>
<proteinExistence type="predicted"/>
<dbReference type="InParanoid" id="D7FL05"/>
<keyword evidence="4" id="KW-1185">Reference proteome</keyword>
<dbReference type="eggNOG" id="KOG1152">
    <property type="taxonomic scope" value="Eukaryota"/>
</dbReference>
<sequence length="1048" mass="114270">MGIWRRKAASGDDNGQMGERRQWFSYGAMKKAKELEKDNEAPATAKVAEATSGHPRWRLGGLRPMSGVMVLPYRSWHTTGCRRQLPEDRIAPADTNKKRIQAPFLRKNAEASIRGERRFYLPMASQTTAEKKGRIKPRWAWCRYFTVVRISTYHISRQALGMSSRMEVQCCRRVSSDIWVKRGERWRKRGWRRPGCPPSAPPMWYRVPRYALEVSIREGRRVYLPTPSETTAEEKGGGKPRWACCRHLTMGGEACLPADAIGDNRRGEGGRQAAVGLMATLAANTTEVRHDEQAESSHRPARFGDRAQGGGGAVLPTGLFGYLGEEEEKVEEEEVVESAHTSNLTTGHAGQEQGTLLPAGLLGFLGGVEEGEAAPRVGQSCETSRQHQEGRQHEPIMLRERMQAGNDRVGHRESAAGWWMAEEKGSYVAAAGFSRIESKPRDERFSGEVCSGRTIGATADQGMRAEATGLEGRAMRAEGRVDMFDHRLEVGVGEHLWTKEDKTCEDVAVGMRQEQLVLQNMDGMASHTLEAKAEGKGPPLRPPMKRVQTLNSILDDSPSGTAAGKGPSAATARDGSMASMALEAKAEVKGEELKPVQGLQAFSRGVRAEGEALPCFPEGRSATVAAGGLLSTAGPGDGPLVRAPSVGQTDRADEQTRQSALTSLSRQVGQGWRQRGSIRRLFLANLAEVCASGQVQSFAVNALKTADMPMVLAQPLGYGSFGRVDDVSYASLPGQSFAMKTVTQAASMSARFCALVEMTVFARLARTPHQNVLGALSMDDDSDLMPILLPKARCDLGSYINSDTHGLGDKLRLVVDLARGAHHMHSMGLVHRDIKPGNVLVFESEGHGLHAKLADFGFAAEIGERCPGGMGTSGAMAFETMSADPVLGAPAQDVVSVAVVLLMVCLKRERRCSNLFTQQLGYFAARQRVYRTCVGTRQELRTADETARLEVLLERARVGRDVSHETKILEFEVSRRTMADGSFMAWLAPDKLDPTLESSEKLVGVLPSLLAVDPETREDMEFLVQFTSHLAEVNKGSEQPVEEPGRGG</sequence>
<dbReference type="SUPFAM" id="SSF56112">
    <property type="entry name" value="Protein kinase-like (PK-like)"/>
    <property type="match status" value="1"/>
</dbReference>
<keyword evidence="3" id="KW-0808">Transferase</keyword>
<evidence type="ECO:0000256" key="1">
    <source>
        <dbReference type="SAM" id="MobiDB-lite"/>
    </source>
</evidence>
<evidence type="ECO:0000313" key="3">
    <source>
        <dbReference type="EMBL" id="CBJ29548.1"/>
    </source>
</evidence>
<dbReference type="EMBL" id="FN648070">
    <property type="protein sequence ID" value="CBJ29548.1"/>
    <property type="molecule type" value="Genomic_DNA"/>
</dbReference>
<feature type="region of interest" description="Disordered" evidence="1">
    <location>
        <begin position="290"/>
        <end position="310"/>
    </location>
</feature>
<feature type="compositionally biased region" description="Basic and acidic residues" evidence="1">
    <location>
        <begin position="290"/>
        <end position="305"/>
    </location>
</feature>
<dbReference type="Pfam" id="PF00069">
    <property type="entry name" value="Pkinase"/>
    <property type="match status" value="1"/>
</dbReference>
<protein>
    <submittedName>
        <fullName evidence="3">Membrane-associated tyrosine-and threonine-specific cdc2-inhibitory kinase (Myt1 kinase)</fullName>
    </submittedName>
</protein>
<gene>
    <name evidence="3" type="ORF">Esi_0150_0064</name>
</gene>
<dbReference type="EMBL" id="FN649736">
    <property type="protein sequence ID" value="CBJ29548.1"/>
    <property type="molecule type" value="Genomic_DNA"/>
</dbReference>